<evidence type="ECO:0000313" key="6">
    <source>
        <dbReference type="Proteomes" id="UP000637267"/>
    </source>
</evidence>
<dbReference type="Gene3D" id="1.10.10.10">
    <property type="entry name" value="Winged helix-like DNA-binding domain superfamily/Winged helix DNA-binding domain"/>
    <property type="match status" value="1"/>
</dbReference>
<dbReference type="PROSITE" id="PS50995">
    <property type="entry name" value="HTH_MARR_2"/>
    <property type="match status" value="1"/>
</dbReference>
<evidence type="ECO:0000313" key="5">
    <source>
        <dbReference type="EMBL" id="GGP18832.1"/>
    </source>
</evidence>
<feature type="domain" description="HTH marR-type" evidence="4">
    <location>
        <begin position="1"/>
        <end position="116"/>
    </location>
</feature>
<dbReference type="Proteomes" id="UP000637267">
    <property type="component" value="Unassembled WGS sequence"/>
</dbReference>
<evidence type="ECO:0000256" key="1">
    <source>
        <dbReference type="ARBA" id="ARBA00023015"/>
    </source>
</evidence>
<dbReference type="InterPro" id="IPR000835">
    <property type="entry name" value="HTH_MarR-typ"/>
</dbReference>
<sequence>MLDQPLKELGFALSQLPVLVSLKHAGTLSQAELAHIAQVEQPSMAQLLNRMERDGLITRQPDPADGRSRLISLTADAARRMPQGKAVMEHACDNALAGFNPAEQAQLQALLQRLNGNLEQMLRPA</sequence>
<gene>
    <name evidence="5" type="ORF">GCM10010970_07610</name>
</gene>
<dbReference type="InterPro" id="IPR036390">
    <property type="entry name" value="WH_DNA-bd_sf"/>
</dbReference>
<protein>
    <recommendedName>
        <fullName evidence="4">HTH marR-type domain-containing protein</fullName>
    </recommendedName>
</protein>
<dbReference type="InterPro" id="IPR036388">
    <property type="entry name" value="WH-like_DNA-bd_sf"/>
</dbReference>
<dbReference type="SUPFAM" id="SSF46785">
    <property type="entry name" value="Winged helix' DNA-binding domain"/>
    <property type="match status" value="1"/>
</dbReference>
<evidence type="ECO:0000256" key="3">
    <source>
        <dbReference type="ARBA" id="ARBA00023163"/>
    </source>
</evidence>
<name>A0ABQ2P5M3_9NEIS</name>
<dbReference type="EMBL" id="BMLX01000001">
    <property type="protein sequence ID" value="GGP18832.1"/>
    <property type="molecule type" value="Genomic_DNA"/>
</dbReference>
<dbReference type="SMART" id="SM00347">
    <property type="entry name" value="HTH_MARR"/>
    <property type="match status" value="1"/>
</dbReference>
<proteinExistence type="predicted"/>
<dbReference type="PRINTS" id="PR00598">
    <property type="entry name" value="HTHMARR"/>
</dbReference>
<dbReference type="Pfam" id="PF01047">
    <property type="entry name" value="MarR"/>
    <property type="match status" value="1"/>
</dbReference>
<keyword evidence="1" id="KW-0805">Transcription regulation</keyword>
<keyword evidence="2" id="KW-0238">DNA-binding</keyword>
<dbReference type="PANTHER" id="PTHR42756">
    <property type="entry name" value="TRANSCRIPTIONAL REGULATOR, MARR"/>
    <property type="match status" value="1"/>
</dbReference>
<reference evidence="6" key="1">
    <citation type="journal article" date="2019" name="Int. J. Syst. Evol. Microbiol.">
        <title>The Global Catalogue of Microorganisms (GCM) 10K type strain sequencing project: providing services to taxonomists for standard genome sequencing and annotation.</title>
        <authorList>
            <consortium name="The Broad Institute Genomics Platform"/>
            <consortium name="The Broad Institute Genome Sequencing Center for Infectious Disease"/>
            <person name="Wu L."/>
            <person name="Ma J."/>
        </authorList>
    </citation>
    <scope>NUCLEOTIDE SEQUENCE [LARGE SCALE GENOMIC DNA]</scope>
    <source>
        <strain evidence="6">CGMCC 1.8859</strain>
    </source>
</reference>
<comment type="caution">
    <text evidence="5">The sequence shown here is derived from an EMBL/GenBank/DDBJ whole genome shotgun (WGS) entry which is preliminary data.</text>
</comment>
<dbReference type="PANTHER" id="PTHR42756:SF1">
    <property type="entry name" value="TRANSCRIPTIONAL REPRESSOR OF EMRAB OPERON"/>
    <property type="match status" value="1"/>
</dbReference>
<evidence type="ECO:0000256" key="2">
    <source>
        <dbReference type="ARBA" id="ARBA00023125"/>
    </source>
</evidence>
<accession>A0ABQ2P5M3</accession>
<dbReference type="RefSeq" id="WP_229708681.1">
    <property type="nucleotide sequence ID" value="NZ_BMLX01000001.1"/>
</dbReference>
<evidence type="ECO:0000259" key="4">
    <source>
        <dbReference type="PROSITE" id="PS50995"/>
    </source>
</evidence>
<keyword evidence="6" id="KW-1185">Reference proteome</keyword>
<organism evidence="5 6">
    <name type="scientific">Silvimonas iriomotensis</name>
    <dbReference type="NCBI Taxonomy" id="449662"/>
    <lineage>
        <taxon>Bacteria</taxon>
        <taxon>Pseudomonadati</taxon>
        <taxon>Pseudomonadota</taxon>
        <taxon>Betaproteobacteria</taxon>
        <taxon>Neisseriales</taxon>
        <taxon>Chitinibacteraceae</taxon>
        <taxon>Silvimonas</taxon>
    </lineage>
</organism>
<keyword evidence="3" id="KW-0804">Transcription</keyword>